<accession>A0A067T3A5</accession>
<evidence type="ECO:0000313" key="2">
    <source>
        <dbReference type="Proteomes" id="UP000027222"/>
    </source>
</evidence>
<sequence length="133" mass="14083">MFLGILAHGVDNIKEEKLYLDLLRHQTTSFRFIVKSKVTMKIQLASLVSLAVLCLSATASPIPAESFSPSQLNAAQIAQLLAAFGKGSGSVFRRDVAAREIASADASPSINSLTLTPAQKAQLIAAFSGASFF</sequence>
<dbReference type="EMBL" id="KL142378">
    <property type="protein sequence ID" value="KDR76817.1"/>
    <property type="molecule type" value="Genomic_DNA"/>
</dbReference>
<reference evidence="2" key="1">
    <citation type="journal article" date="2014" name="Proc. Natl. Acad. Sci. U.S.A.">
        <title>Extensive sampling of basidiomycete genomes demonstrates inadequacy of the white-rot/brown-rot paradigm for wood decay fungi.</title>
        <authorList>
            <person name="Riley R."/>
            <person name="Salamov A.A."/>
            <person name="Brown D.W."/>
            <person name="Nagy L.G."/>
            <person name="Floudas D."/>
            <person name="Held B.W."/>
            <person name="Levasseur A."/>
            <person name="Lombard V."/>
            <person name="Morin E."/>
            <person name="Otillar R."/>
            <person name="Lindquist E.A."/>
            <person name="Sun H."/>
            <person name="LaButti K.M."/>
            <person name="Schmutz J."/>
            <person name="Jabbour D."/>
            <person name="Luo H."/>
            <person name="Baker S.E."/>
            <person name="Pisabarro A.G."/>
            <person name="Walton J.D."/>
            <person name="Blanchette R.A."/>
            <person name="Henrissat B."/>
            <person name="Martin F."/>
            <person name="Cullen D."/>
            <person name="Hibbett D.S."/>
            <person name="Grigoriev I.V."/>
        </authorList>
    </citation>
    <scope>NUCLEOTIDE SEQUENCE [LARGE SCALE GENOMIC DNA]</scope>
    <source>
        <strain evidence="2">CBS 339.88</strain>
    </source>
</reference>
<dbReference type="AlphaFoldDB" id="A0A067T3A5"/>
<gene>
    <name evidence="1" type="ORF">GALMADRAFT_139691</name>
</gene>
<keyword evidence="2" id="KW-1185">Reference proteome</keyword>
<dbReference type="Proteomes" id="UP000027222">
    <property type="component" value="Unassembled WGS sequence"/>
</dbReference>
<dbReference type="HOGENOM" id="CLU_1906877_0_0_1"/>
<name>A0A067T3A5_GALM3</name>
<evidence type="ECO:0000313" key="1">
    <source>
        <dbReference type="EMBL" id="KDR76817.1"/>
    </source>
</evidence>
<organism evidence="1 2">
    <name type="scientific">Galerina marginata (strain CBS 339.88)</name>
    <dbReference type="NCBI Taxonomy" id="685588"/>
    <lineage>
        <taxon>Eukaryota</taxon>
        <taxon>Fungi</taxon>
        <taxon>Dikarya</taxon>
        <taxon>Basidiomycota</taxon>
        <taxon>Agaricomycotina</taxon>
        <taxon>Agaricomycetes</taxon>
        <taxon>Agaricomycetidae</taxon>
        <taxon>Agaricales</taxon>
        <taxon>Agaricineae</taxon>
        <taxon>Strophariaceae</taxon>
        <taxon>Galerina</taxon>
    </lineage>
</organism>
<proteinExistence type="predicted"/>
<protein>
    <submittedName>
        <fullName evidence="1">Uncharacterized protein</fullName>
    </submittedName>
</protein>